<proteinExistence type="predicted"/>
<gene>
    <name evidence="1" type="ORF">EAS64_14345</name>
</gene>
<protein>
    <submittedName>
        <fullName evidence="1">DUF993 family protein</fullName>
    </submittedName>
</protein>
<keyword evidence="2" id="KW-1185">Reference proteome</keyword>
<evidence type="ECO:0000313" key="2">
    <source>
        <dbReference type="Proteomes" id="UP000460272"/>
    </source>
</evidence>
<name>A0A6P2C2N6_9ACTN</name>
<dbReference type="InterPro" id="IPR013785">
    <property type="entry name" value="Aldolase_TIM"/>
</dbReference>
<dbReference type="RefSeq" id="WP_145853373.1">
    <property type="nucleotide sequence ID" value="NZ_RPFW01000002.1"/>
</dbReference>
<dbReference type="InterPro" id="IPR009334">
    <property type="entry name" value="DUF993"/>
</dbReference>
<dbReference type="EMBL" id="RPFW01000002">
    <property type="protein sequence ID" value="TVZ05672.1"/>
    <property type="molecule type" value="Genomic_DNA"/>
</dbReference>
<accession>A0A6P2C2N6</accession>
<dbReference type="AlphaFoldDB" id="A0A6P2C2N6"/>
<evidence type="ECO:0000313" key="1">
    <source>
        <dbReference type="EMBL" id="TVZ05672.1"/>
    </source>
</evidence>
<dbReference type="SUPFAM" id="SSF51569">
    <property type="entry name" value="Aldolase"/>
    <property type="match status" value="1"/>
</dbReference>
<dbReference type="Proteomes" id="UP000460272">
    <property type="component" value="Unassembled WGS sequence"/>
</dbReference>
<dbReference type="Pfam" id="PF06187">
    <property type="entry name" value="DUF993"/>
    <property type="match status" value="1"/>
</dbReference>
<dbReference type="Gene3D" id="3.20.20.70">
    <property type="entry name" value="Aldolase class I"/>
    <property type="match status" value="1"/>
</dbReference>
<comment type="caution">
    <text evidence="1">The sequence shown here is derived from an EMBL/GenBank/DDBJ whole genome shotgun (WGS) entry which is preliminary data.</text>
</comment>
<reference evidence="1 2" key="1">
    <citation type="submission" date="2018-11" db="EMBL/GenBank/DDBJ databases">
        <title>Trebonia kvetii gen.nov., sp.nov., a novel acidophilic actinobacterium, and proposal of the new actinobacterial family Treboniaceae fam. nov.</title>
        <authorList>
            <person name="Rapoport D."/>
            <person name="Sagova-Mareckova M."/>
            <person name="Sedlacek I."/>
            <person name="Provaznik J."/>
            <person name="Kralova S."/>
            <person name="Pavlinic D."/>
            <person name="Benes V."/>
            <person name="Kopecky J."/>
        </authorList>
    </citation>
    <scope>NUCLEOTIDE SEQUENCE [LARGE SCALE GENOMIC DNA]</scope>
    <source>
        <strain evidence="1 2">15Tr583</strain>
    </source>
</reference>
<sequence>MTAAIVLPGRAEPLEITVPGWADGYPPPASRRVYAAAHVASVDSGDLIDWQATLRFRDHLWEHGFAVAEAMDTAQRGMGLPWGLARELIASTAERAAARRAAGRFADLACGAGTDHLPAGERHSLTAIIDGYAAQLAFVQSTGGQVILMASRALAAAATGPRDYLEVYETLLKQASGPVILHWLGEAFDPALAGYWGGGDFESAAATVLELVNRVGDKVDGIKLSVLDAGHEVALRRRLPAGIRLYTGDDFGYAELIEGDDQGHSDALLGAFAAVTAPAAAALRALDAGDRAGYRAAIGPTVPLSRLIFEEPTYYYKTGVAFLAWLNGHQPRFSMLDGQEWNRPPGHLVKVFELAAAAGALAEPDMAVTRMTALLKART</sequence>
<dbReference type="OrthoDB" id="9805272at2"/>
<organism evidence="1 2">
    <name type="scientific">Trebonia kvetii</name>
    <dbReference type="NCBI Taxonomy" id="2480626"/>
    <lineage>
        <taxon>Bacteria</taxon>
        <taxon>Bacillati</taxon>
        <taxon>Actinomycetota</taxon>
        <taxon>Actinomycetes</taxon>
        <taxon>Streptosporangiales</taxon>
        <taxon>Treboniaceae</taxon>
        <taxon>Trebonia</taxon>
    </lineage>
</organism>